<keyword evidence="6" id="KW-1185">Reference proteome</keyword>
<dbReference type="InterPro" id="IPR006059">
    <property type="entry name" value="SBP"/>
</dbReference>
<keyword evidence="3" id="KW-0813">Transport</keyword>
<gene>
    <name evidence="5" type="ORF">KGD82_08040</name>
</gene>
<dbReference type="PANTHER" id="PTHR43649">
    <property type="entry name" value="ARABINOSE-BINDING PROTEIN-RELATED"/>
    <property type="match status" value="1"/>
</dbReference>
<dbReference type="Pfam" id="PF01547">
    <property type="entry name" value="SBP_bac_1"/>
    <property type="match status" value="1"/>
</dbReference>
<evidence type="ECO:0000256" key="2">
    <source>
        <dbReference type="ARBA" id="ARBA00008520"/>
    </source>
</evidence>
<dbReference type="Proteomes" id="UP000682416">
    <property type="component" value="Chromosome"/>
</dbReference>
<dbReference type="AlphaFoldDB" id="A0A975QLN4"/>
<dbReference type="InterPro" id="IPR050490">
    <property type="entry name" value="Bact_solute-bd_prot1"/>
</dbReference>
<comment type="similarity">
    <text evidence="2">Belongs to the bacterial solute-binding protein 1 family.</text>
</comment>
<evidence type="ECO:0000256" key="3">
    <source>
        <dbReference type="ARBA" id="ARBA00022448"/>
    </source>
</evidence>
<dbReference type="SUPFAM" id="SSF53850">
    <property type="entry name" value="Periplasmic binding protein-like II"/>
    <property type="match status" value="1"/>
</dbReference>
<keyword evidence="4" id="KW-0732">Signal</keyword>
<reference evidence="5" key="1">
    <citation type="submission" date="2021-05" db="EMBL/GenBank/DDBJ databases">
        <authorList>
            <person name="Kaiqin L."/>
            <person name="Jian G."/>
        </authorList>
    </citation>
    <scope>NUCLEOTIDE SEQUENCE</scope>
    <source>
        <strain evidence="5">HDS5</strain>
    </source>
</reference>
<proteinExistence type="inferred from homology"/>
<evidence type="ECO:0000313" key="5">
    <source>
        <dbReference type="EMBL" id="QVJ02450.1"/>
    </source>
</evidence>
<dbReference type="KEGG" id="nec:KGD82_08040"/>
<dbReference type="GO" id="GO:0030313">
    <property type="term" value="C:cell envelope"/>
    <property type="evidence" value="ECO:0007669"/>
    <property type="project" value="UniProtKB-SubCell"/>
</dbReference>
<dbReference type="PANTHER" id="PTHR43649:SF31">
    <property type="entry name" value="SN-GLYCEROL-3-PHOSPHATE-BINDING PERIPLASMIC PROTEIN UGPB"/>
    <property type="match status" value="1"/>
</dbReference>
<evidence type="ECO:0000256" key="4">
    <source>
        <dbReference type="ARBA" id="ARBA00022729"/>
    </source>
</evidence>
<protein>
    <submittedName>
        <fullName evidence="5">Extracellular solute-binding protein</fullName>
    </submittedName>
</protein>
<organism evidence="5 6">
    <name type="scientific">Nocardiopsis eucommiae</name>
    <dbReference type="NCBI Taxonomy" id="2831970"/>
    <lineage>
        <taxon>Bacteria</taxon>
        <taxon>Bacillati</taxon>
        <taxon>Actinomycetota</taxon>
        <taxon>Actinomycetes</taxon>
        <taxon>Streptosporangiales</taxon>
        <taxon>Nocardiopsidaceae</taxon>
        <taxon>Nocardiopsis</taxon>
    </lineage>
</organism>
<dbReference type="Gene3D" id="3.40.190.10">
    <property type="entry name" value="Periplasmic binding protein-like II"/>
    <property type="match status" value="1"/>
</dbReference>
<sequence length="423" mass="44822">MLTLTACAALSGGSAQDNTPDDVSTDISDTEATLTLAFADDPPTHELVEGFTAMYPNVNIELQQTQFTDYVKTISLSMTSDDAPDIAQYNPGAMRSLIPGGHILNLDPYAEAYAWDETFPEATLEPLQSNEEATEFATGSLYAAPGALSVLGVFHNTEVMEEAGVPEPPATLEDFEAALELAHQADIAPMSVGGLEVGGFQIWNALLNGLGDRDDYKDWVYGAEGATIETEAAAEATETFHRWVEAGYVPESANATSDNDARAEFVDGDSMFLVTGNWAAFELEAEMGDDVGFLLMPGTAVDQAPVASGGSVAYAVSSHTEHPDVAAAFLNYLSSVEAAEIQLATGFMPVDTQAPTESYGLLNEVNFGFSTVADNEGIVPFPDHAAPGMIDQLTPGIQGLISGSATPEEFLASLQAEWESHHE</sequence>
<dbReference type="EMBL" id="CP074402">
    <property type="protein sequence ID" value="QVJ02450.1"/>
    <property type="molecule type" value="Genomic_DNA"/>
</dbReference>
<name>A0A975QLN4_9ACTN</name>
<evidence type="ECO:0000313" key="6">
    <source>
        <dbReference type="Proteomes" id="UP000682416"/>
    </source>
</evidence>
<comment type="subcellular location">
    <subcellularLocation>
        <location evidence="1">Cell envelope</location>
    </subcellularLocation>
</comment>
<accession>A0A975QLN4</accession>
<evidence type="ECO:0000256" key="1">
    <source>
        <dbReference type="ARBA" id="ARBA00004196"/>
    </source>
</evidence>